<sequence>MTSFVRRLVLGGPADRPSYTSTHESRQTGSEGEDQPNDDFLSFFKRFVSDGGLDAVFPSDDDRDTAVQFELISTIDLKTVIGKAVSVTVRNTPADRQTTSPMVPMS</sequence>
<organism evidence="2 3">
    <name type="scientific">Andalucia godoyi</name>
    <name type="common">Flagellate</name>
    <dbReference type="NCBI Taxonomy" id="505711"/>
    <lineage>
        <taxon>Eukaryota</taxon>
        <taxon>Discoba</taxon>
        <taxon>Jakobida</taxon>
        <taxon>Andalucina</taxon>
        <taxon>Andaluciidae</taxon>
        <taxon>Andalucia</taxon>
    </lineage>
</organism>
<reference evidence="2" key="1">
    <citation type="submission" date="2019-09" db="EMBL/GenBank/DDBJ databases">
        <title>The Mitochondrial Proteome of the Jakobid, Andalucia godoyi, a Protist With the Most Gene-Rich and Bacteria-Like Mitochondrial Genome.</title>
        <authorList>
            <person name="Gray M.W."/>
            <person name="Burger G."/>
            <person name="Derelle R."/>
            <person name="Klimes V."/>
            <person name="Leger M."/>
            <person name="Sarrasin M."/>
            <person name="Vlcek C."/>
            <person name="Roger A.J."/>
            <person name="Elias M."/>
            <person name="Lang B.F."/>
        </authorList>
    </citation>
    <scope>NUCLEOTIDE SEQUENCE</scope>
    <source>
        <strain evidence="2">And28</strain>
    </source>
</reference>
<gene>
    <name evidence="2" type="ORF">ANDGO_04095</name>
</gene>
<dbReference type="Proteomes" id="UP000799049">
    <property type="component" value="Unassembled WGS sequence"/>
</dbReference>
<dbReference type="AlphaFoldDB" id="A0A8K0AK12"/>
<feature type="region of interest" description="Disordered" evidence="1">
    <location>
        <begin position="10"/>
        <end position="38"/>
    </location>
</feature>
<proteinExistence type="predicted"/>
<evidence type="ECO:0000313" key="3">
    <source>
        <dbReference type="Proteomes" id="UP000799049"/>
    </source>
</evidence>
<accession>A0A8K0AK12</accession>
<dbReference type="EMBL" id="VRVR01000015">
    <property type="protein sequence ID" value="KAF0852806.1"/>
    <property type="molecule type" value="Genomic_DNA"/>
</dbReference>
<name>A0A8K0AK12_ANDGO</name>
<evidence type="ECO:0000313" key="2">
    <source>
        <dbReference type="EMBL" id="KAF0852806.1"/>
    </source>
</evidence>
<protein>
    <submittedName>
        <fullName evidence="2">Type II secretion system (T2SS)-associated protein Gcp15</fullName>
    </submittedName>
</protein>
<evidence type="ECO:0000256" key="1">
    <source>
        <dbReference type="SAM" id="MobiDB-lite"/>
    </source>
</evidence>
<keyword evidence="3" id="KW-1185">Reference proteome</keyword>
<comment type="caution">
    <text evidence="2">The sequence shown here is derived from an EMBL/GenBank/DDBJ whole genome shotgun (WGS) entry which is preliminary data.</text>
</comment>
<feature type="compositionally biased region" description="Polar residues" evidence="1">
    <location>
        <begin position="18"/>
        <end position="30"/>
    </location>
</feature>